<dbReference type="Proteomes" id="UP000019260">
    <property type="component" value="Chromosome"/>
</dbReference>
<dbReference type="AlphaFoldDB" id="W0GQN5"/>
<proteinExistence type="predicted"/>
<organism evidence="2 3">
    <name type="scientific">Spiroplasma mirum ATCC 29335</name>
    <dbReference type="NCBI Taxonomy" id="838561"/>
    <lineage>
        <taxon>Bacteria</taxon>
        <taxon>Bacillati</taxon>
        <taxon>Mycoplasmatota</taxon>
        <taxon>Mollicutes</taxon>
        <taxon>Entomoplasmatales</taxon>
        <taxon>Spiroplasmataceae</taxon>
        <taxon>Spiroplasma</taxon>
    </lineage>
</organism>
<evidence type="ECO:0000313" key="3">
    <source>
        <dbReference type="Proteomes" id="UP000019260"/>
    </source>
</evidence>
<keyword evidence="1" id="KW-0472">Membrane</keyword>
<dbReference type="EMBL" id="CP006720">
    <property type="protein sequence ID" value="AHI58539.1"/>
    <property type="molecule type" value="Genomic_DNA"/>
</dbReference>
<sequence>MVTIAKFTTNSLSNYHQVSGQLNNTIMGYITIILFIYWIINWVIGSFMFVMLKKQKKVIITKKI</sequence>
<dbReference type="HOGENOM" id="CLU_2865563_0_0_14"/>
<gene>
    <name evidence="2" type="ORF">P344_06160</name>
</gene>
<evidence type="ECO:0000313" key="2">
    <source>
        <dbReference type="EMBL" id="AHI58539.1"/>
    </source>
</evidence>
<dbReference type="PATRIC" id="fig|838561.3.peg.1184"/>
<protein>
    <submittedName>
        <fullName evidence="2">Uncharacterized protein</fullName>
    </submittedName>
</protein>
<reference evidence="2 3" key="1">
    <citation type="submission" date="2013-09" db="EMBL/GenBank/DDBJ databases">
        <title>Complete genome sequence of Spiroplasma mirum suckling mouse cataract agent.</title>
        <authorList>
            <person name="Landry C.A."/>
            <person name="Bastian F.O."/>
            <person name="Thune R.L."/>
        </authorList>
    </citation>
    <scope>NUCLEOTIDE SEQUENCE [LARGE SCALE GENOMIC DNA]</scope>
    <source>
        <strain evidence="2 3">SMCA</strain>
    </source>
</reference>
<dbReference type="KEGG" id="smia:P344_06160"/>
<keyword evidence="3" id="KW-1185">Reference proteome</keyword>
<evidence type="ECO:0000256" key="1">
    <source>
        <dbReference type="SAM" id="Phobius"/>
    </source>
</evidence>
<keyword evidence="1" id="KW-0812">Transmembrane</keyword>
<feature type="transmembrane region" description="Helical" evidence="1">
    <location>
        <begin position="26"/>
        <end position="52"/>
    </location>
</feature>
<keyword evidence="1" id="KW-1133">Transmembrane helix</keyword>
<name>W0GQN5_9MOLU</name>
<accession>W0GQN5</accession>
<dbReference type="STRING" id="838561.P344_06160"/>
<dbReference type="KEGG" id="smir:SMM_1034"/>